<dbReference type="InterPro" id="IPR020115">
    <property type="entry name" value="Fin"/>
</dbReference>
<gene>
    <name evidence="1" type="ORF">ACFQ2J_18305</name>
</gene>
<dbReference type="Proteomes" id="UP001596990">
    <property type="component" value="Unassembled WGS sequence"/>
</dbReference>
<organism evidence="1 2">
    <name type="scientific">Thalassobacillus hwangdonensis</name>
    <dbReference type="NCBI Taxonomy" id="546108"/>
    <lineage>
        <taxon>Bacteria</taxon>
        <taxon>Bacillati</taxon>
        <taxon>Bacillota</taxon>
        <taxon>Bacilli</taxon>
        <taxon>Bacillales</taxon>
        <taxon>Bacillaceae</taxon>
        <taxon>Thalassobacillus</taxon>
    </lineage>
</organism>
<evidence type="ECO:0000313" key="2">
    <source>
        <dbReference type="Proteomes" id="UP001596990"/>
    </source>
</evidence>
<dbReference type="EMBL" id="JBHTKL010000007">
    <property type="protein sequence ID" value="MFD1021147.1"/>
    <property type="molecule type" value="Genomic_DNA"/>
</dbReference>
<accession>A0ABW3L6N3</accession>
<reference evidence="2" key="1">
    <citation type="journal article" date="2019" name="Int. J. Syst. Evol. Microbiol.">
        <title>The Global Catalogue of Microorganisms (GCM) 10K type strain sequencing project: providing services to taxonomists for standard genome sequencing and annotation.</title>
        <authorList>
            <consortium name="The Broad Institute Genomics Platform"/>
            <consortium name="The Broad Institute Genome Sequencing Center for Infectious Disease"/>
            <person name="Wu L."/>
            <person name="Ma J."/>
        </authorList>
    </citation>
    <scope>NUCLEOTIDE SEQUENCE [LARGE SCALE GENOMIC DNA]</scope>
    <source>
        <strain evidence="2">CCUG 56607</strain>
    </source>
</reference>
<comment type="caution">
    <text evidence="1">The sequence shown here is derived from an EMBL/GenBank/DDBJ whole genome shotgun (WGS) entry which is preliminary data.</text>
</comment>
<evidence type="ECO:0000313" key="1">
    <source>
        <dbReference type="EMBL" id="MFD1021147.1"/>
    </source>
</evidence>
<keyword evidence="2" id="KW-1185">Reference proteome</keyword>
<protein>
    <submittedName>
        <fullName evidence="1">Anti-sigma-F factor Fin</fullName>
    </submittedName>
</protein>
<name>A0ABW3L6N3_9BACI</name>
<proteinExistence type="predicted"/>
<dbReference type="RefSeq" id="WP_386064110.1">
    <property type="nucleotide sequence ID" value="NZ_JBHTKL010000007.1"/>
</dbReference>
<dbReference type="Pfam" id="PF10955">
    <property type="entry name" value="Fin"/>
    <property type="match status" value="1"/>
</dbReference>
<sequence>MAIIYVCRHCSRTVGELDQRTVDETMLGLDRLTEQERMEMIDLKQNGDLEVQTICDDCQNAYNLNPQYHETDFLIQ</sequence>